<keyword evidence="4" id="KW-1185">Reference proteome</keyword>
<evidence type="ECO:0000313" key="3">
    <source>
        <dbReference type="EMBL" id="KAK4269511.1"/>
    </source>
</evidence>
<evidence type="ECO:0000256" key="1">
    <source>
        <dbReference type="ARBA" id="ARBA00009861"/>
    </source>
</evidence>
<name>A0AAE1JFK0_9FABA</name>
<dbReference type="Pfam" id="PF02458">
    <property type="entry name" value="Transferase"/>
    <property type="match status" value="2"/>
</dbReference>
<evidence type="ECO:0008006" key="5">
    <source>
        <dbReference type="Google" id="ProtNLM"/>
    </source>
</evidence>
<sequence length="513" mass="56716">MNTMVLLTSSDLNFTVRRQQPELIAPAKATPRELKLLSDLDDQDSLRAHVPLVHFYRHEASMAGKDPVKVIRDALAQTLVFYYPFAGRIREGVGHKLVVECNEKGVLFIEADADALAQTLVFYYPFAGRIREGVGRKLLVECNEKGVLFIEADADVTLAQFGDNLKPPFPCFDSLLYNVPGSEGILHCPLLLIQVTRLKCGGFVFAMRMNHTMTDGPGILQFMNVLDEIVNGASEPSILPVWHREILSARNPPRVTRTHHEFEQVAGAAIPLKDTVQQSFFFGPSEISAIRRVIPRHLRQSTTFEVLTACLWRCRTKALQLDPNDDVRTLVIVNTRFGRGRFDPPIPAGYYGNAFVYPAAVTTAGKLCESPLGYALELVKKAKAKVDEEYVHSTADLLVTGGRPCLTSVRSWMISDLSRVVFRNVGFGWGKAVYAGPAKAGFGPLAGVSFLVASTNDKGEEGRVVPMCLPPEPMKRFAKELDNMLGSYKNSKDSSIIMSGLTCSNWQNHGQSD</sequence>
<dbReference type="Gene3D" id="3.30.559.10">
    <property type="entry name" value="Chloramphenicol acetyltransferase-like domain"/>
    <property type="match status" value="3"/>
</dbReference>
<proteinExistence type="inferred from homology"/>
<evidence type="ECO:0000256" key="2">
    <source>
        <dbReference type="ARBA" id="ARBA00022679"/>
    </source>
</evidence>
<dbReference type="PANTHER" id="PTHR31147:SF66">
    <property type="entry name" value="OS05G0315700 PROTEIN"/>
    <property type="match status" value="1"/>
</dbReference>
<keyword evidence="2" id="KW-0808">Transferase</keyword>
<dbReference type="Proteomes" id="UP001293593">
    <property type="component" value="Unassembled WGS sequence"/>
</dbReference>
<dbReference type="EMBL" id="JAWXYG010000006">
    <property type="protein sequence ID" value="KAK4269511.1"/>
    <property type="molecule type" value="Genomic_DNA"/>
</dbReference>
<accession>A0AAE1JFK0</accession>
<gene>
    <name evidence="3" type="ORF">QN277_022659</name>
</gene>
<reference evidence="3" key="1">
    <citation type="submission" date="2023-10" db="EMBL/GenBank/DDBJ databases">
        <title>Chromosome-level genome of the transformable northern wattle, Acacia crassicarpa.</title>
        <authorList>
            <person name="Massaro I."/>
            <person name="Sinha N.R."/>
            <person name="Poethig S."/>
            <person name="Leichty A.R."/>
        </authorList>
    </citation>
    <scope>NUCLEOTIDE SEQUENCE</scope>
    <source>
        <strain evidence="3">Acra3RX</strain>
        <tissue evidence="3">Leaf</tissue>
    </source>
</reference>
<dbReference type="GO" id="GO:0016740">
    <property type="term" value="F:transferase activity"/>
    <property type="evidence" value="ECO:0007669"/>
    <property type="project" value="UniProtKB-KW"/>
</dbReference>
<comment type="similarity">
    <text evidence="1">Belongs to the plant acyltransferase family.</text>
</comment>
<comment type="caution">
    <text evidence="3">The sequence shown here is derived from an EMBL/GenBank/DDBJ whole genome shotgun (WGS) entry which is preliminary data.</text>
</comment>
<evidence type="ECO:0000313" key="4">
    <source>
        <dbReference type="Proteomes" id="UP001293593"/>
    </source>
</evidence>
<dbReference type="PANTHER" id="PTHR31147">
    <property type="entry name" value="ACYL TRANSFERASE 4"/>
    <property type="match status" value="1"/>
</dbReference>
<protein>
    <recommendedName>
        <fullName evidence="5">Benzyl alcohol O-benzoyltransferase</fullName>
    </recommendedName>
</protein>
<dbReference type="InterPro" id="IPR050898">
    <property type="entry name" value="Plant_acyltransferase"/>
</dbReference>
<organism evidence="3 4">
    <name type="scientific">Acacia crassicarpa</name>
    <name type="common">northern wattle</name>
    <dbReference type="NCBI Taxonomy" id="499986"/>
    <lineage>
        <taxon>Eukaryota</taxon>
        <taxon>Viridiplantae</taxon>
        <taxon>Streptophyta</taxon>
        <taxon>Embryophyta</taxon>
        <taxon>Tracheophyta</taxon>
        <taxon>Spermatophyta</taxon>
        <taxon>Magnoliopsida</taxon>
        <taxon>eudicotyledons</taxon>
        <taxon>Gunneridae</taxon>
        <taxon>Pentapetalae</taxon>
        <taxon>rosids</taxon>
        <taxon>fabids</taxon>
        <taxon>Fabales</taxon>
        <taxon>Fabaceae</taxon>
        <taxon>Caesalpinioideae</taxon>
        <taxon>mimosoid clade</taxon>
        <taxon>Acacieae</taxon>
        <taxon>Acacia</taxon>
    </lineage>
</organism>
<dbReference type="InterPro" id="IPR023213">
    <property type="entry name" value="CAT-like_dom_sf"/>
</dbReference>
<dbReference type="AlphaFoldDB" id="A0AAE1JFK0"/>